<dbReference type="Proteomes" id="UP000001338">
    <property type="component" value="Unassembled WGS sequence"/>
</dbReference>
<evidence type="ECO:0000313" key="2">
    <source>
        <dbReference type="Proteomes" id="UP000001338"/>
    </source>
</evidence>
<evidence type="ECO:0000313" key="1">
    <source>
        <dbReference type="EMBL" id="EKR64938.1"/>
    </source>
</evidence>
<name>A0A828Z3I7_9LEPT</name>
<dbReference type="EMBL" id="AFLV02000030">
    <property type="protein sequence ID" value="EKR64938.1"/>
    <property type="molecule type" value="Genomic_DNA"/>
</dbReference>
<organism evidence="1 2">
    <name type="scientific">Leptospira weilii str. 2006001853</name>
    <dbReference type="NCBI Taxonomy" id="1001589"/>
    <lineage>
        <taxon>Bacteria</taxon>
        <taxon>Pseudomonadati</taxon>
        <taxon>Spirochaetota</taxon>
        <taxon>Spirochaetia</taxon>
        <taxon>Leptospirales</taxon>
        <taxon>Leptospiraceae</taxon>
        <taxon>Leptospira</taxon>
    </lineage>
</organism>
<accession>A0A828Z3I7</accession>
<comment type="caution">
    <text evidence="1">The sequence shown here is derived from an EMBL/GenBank/DDBJ whole genome shotgun (WGS) entry which is preliminary data.</text>
</comment>
<gene>
    <name evidence="1" type="ORF">LEP1GSC036_2106</name>
</gene>
<dbReference type="AlphaFoldDB" id="A0A828Z3I7"/>
<sequence length="68" mass="8116">MNFLGKRQNGRAGEKFIETFGSQRCDFIRIRVCGMKQILLLWKLLRSDMEQIIQSFYTSYGLIFRSKF</sequence>
<protein>
    <submittedName>
        <fullName evidence="1">Uncharacterized protein</fullName>
    </submittedName>
</protein>
<proteinExistence type="predicted"/>
<reference evidence="1 2" key="1">
    <citation type="submission" date="2012-10" db="EMBL/GenBank/DDBJ databases">
        <authorList>
            <person name="Harkins D.M."/>
            <person name="Durkin A.S."/>
            <person name="Brinkac L.M."/>
            <person name="Haft D.H."/>
            <person name="Selengut J.D."/>
            <person name="Sanka R."/>
            <person name="DePew J."/>
            <person name="Purushe J."/>
            <person name="Whelen A.C."/>
            <person name="Vinetz J.M."/>
            <person name="Sutton G.G."/>
            <person name="Nierman W.C."/>
            <person name="Fouts D.E."/>
        </authorList>
    </citation>
    <scope>NUCLEOTIDE SEQUENCE [LARGE SCALE GENOMIC DNA]</scope>
    <source>
        <strain evidence="1 2">2006001853</strain>
    </source>
</reference>